<feature type="region of interest" description="Disordered" evidence="3">
    <location>
        <begin position="1"/>
        <end position="27"/>
    </location>
</feature>
<name>A0A3N4KV40_9PEZI</name>
<keyword evidence="2" id="KW-0677">Repeat</keyword>
<evidence type="ECO:0000313" key="6">
    <source>
        <dbReference type="Proteomes" id="UP000277580"/>
    </source>
</evidence>
<dbReference type="InterPro" id="IPR050230">
    <property type="entry name" value="CALM/Myosin/TropC-like"/>
</dbReference>
<feature type="compositionally biased region" description="Low complexity" evidence="3">
    <location>
        <begin position="16"/>
        <end position="27"/>
    </location>
</feature>
<evidence type="ECO:0000256" key="2">
    <source>
        <dbReference type="ARBA" id="ARBA00022737"/>
    </source>
</evidence>
<feature type="domain" description="EF-hand" evidence="4">
    <location>
        <begin position="76"/>
        <end position="111"/>
    </location>
</feature>
<dbReference type="SUPFAM" id="SSF47473">
    <property type="entry name" value="EF-hand"/>
    <property type="match status" value="1"/>
</dbReference>
<dbReference type="InterPro" id="IPR002048">
    <property type="entry name" value="EF_hand_dom"/>
</dbReference>
<dbReference type="InParanoid" id="A0A3N4KV40"/>
<dbReference type="PANTHER" id="PTHR23048">
    <property type="entry name" value="MYOSIN LIGHT CHAIN 1, 3"/>
    <property type="match status" value="1"/>
</dbReference>
<keyword evidence="6" id="KW-1185">Reference proteome</keyword>
<dbReference type="GO" id="GO:0016460">
    <property type="term" value="C:myosin II complex"/>
    <property type="evidence" value="ECO:0007669"/>
    <property type="project" value="TreeGrafter"/>
</dbReference>
<dbReference type="OrthoDB" id="26525at2759"/>
<reference evidence="5 6" key="1">
    <citation type="journal article" date="2018" name="Nat. Ecol. Evol.">
        <title>Pezizomycetes genomes reveal the molecular basis of ectomycorrhizal truffle lifestyle.</title>
        <authorList>
            <person name="Murat C."/>
            <person name="Payen T."/>
            <person name="Noel B."/>
            <person name="Kuo A."/>
            <person name="Morin E."/>
            <person name="Chen J."/>
            <person name="Kohler A."/>
            <person name="Krizsan K."/>
            <person name="Balestrini R."/>
            <person name="Da Silva C."/>
            <person name="Montanini B."/>
            <person name="Hainaut M."/>
            <person name="Levati E."/>
            <person name="Barry K.W."/>
            <person name="Belfiori B."/>
            <person name="Cichocki N."/>
            <person name="Clum A."/>
            <person name="Dockter R.B."/>
            <person name="Fauchery L."/>
            <person name="Guy J."/>
            <person name="Iotti M."/>
            <person name="Le Tacon F."/>
            <person name="Lindquist E.A."/>
            <person name="Lipzen A."/>
            <person name="Malagnac F."/>
            <person name="Mello A."/>
            <person name="Molinier V."/>
            <person name="Miyauchi S."/>
            <person name="Poulain J."/>
            <person name="Riccioni C."/>
            <person name="Rubini A."/>
            <person name="Sitrit Y."/>
            <person name="Splivallo R."/>
            <person name="Traeger S."/>
            <person name="Wang M."/>
            <person name="Zifcakova L."/>
            <person name="Wipf D."/>
            <person name="Zambonelli A."/>
            <person name="Paolocci F."/>
            <person name="Nowrousian M."/>
            <person name="Ottonello S."/>
            <person name="Baldrian P."/>
            <person name="Spatafora J.W."/>
            <person name="Henrissat B."/>
            <person name="Nagy L.G."/>
            <person name="Aury J.M."/>
            <person name="Wincker P."/>
            <person name="Grigoriev I.V."/>
            <person name="Bonfante P."/>
            <person name="Martin F.M."/>
        </authorList>
    </citation>
    <scope>NUCLEOTIDE SEQUENCE [LARGE SCALE GENOMIC DNA]</scope>
    <source>
        <strain evidence="5 6">CCBAS932</strain>
    </source>
</reference>
<dbReference type="PANTHER" id="PTHR23048:SF0">
    <property type="entry name" value="CALMODULIN LIKE 3"/>
    <property type="match status" value="1"/>
</dbReference>
<sequence length="187" mass="20693">MPPRRRPPPPPPPAAPTKKPSASKAAKALGLDVDEEAEIQEAWEMFMDADGSEEVGEPVVITADVRRVMMALGFDSSKEEMKEIIEILDPDKEGFVTYGMFLEVAALKMKNRDQNVEVQRAFDLFKGGTGDDSPITIADLRRVADELKENVTDQQLRDMLDEACSKEVGRGVNLKDFEAVMKRAGVL</sequence>
<dbReference type="FunFam" id="1.10.238.10:FF:000178">
    <property type="entry name" value="Calmodulin-2 A"/>
    <property type="match status" value="1"/>
</dbReference>
<dbReference type="EMBL" id="ML119124">
    <property type="protein sequence ID" value="RPB13122.1"/>
    <property type="molecule type" value="Genomic_DNA"/>
</dbReference>
<accession>A0A3N4KV40</accession>
<dbReference type="Proteomes" id="UP000277580">
    <property type="component" value="Unassembled WGS sequence"/>
</dbReference>
<gene>
    <name evidence="5" type="ORF">P167DRAFT_535167</name>
</gene>
<dbReference type="PROSITE" id="PS50222">
    <property type="entry name" value="EF_HAND_2"/>
    <property type="match status" value="1"/>
</dbReference>
<dbReference type="InterPro" id="IPR011992">
    <property type="entry name" value="EF-hand-dom_pair"/>
</dbReference>
<proteinExistence type="predicted"/>
<dbReference type="GO" id="GO:0005509">
    <property type="term" value="F:calcium ion binding"/>
    <property type="evidence" value="ECO:0007669"/>
    <property type="project" value="InterPro"/>
</dbReference>
<evidence type="ECO:0000256" key="1">
    <source>
        <dbReference type="ARBA" id="ARBA00020786"/>
    </source>
</evidence>
<protein>
    <recommendedName>
        <fullName evidence="1">Calmodulin</fullName>
    </recommendedName>
</protein>
<dbReference type="Gene3D" id="1.10.238.10">
    <property type="entry name" value="EF-hand"/>
    <property type="match status" value="2"/>
</dbReference>
<evidence type="ECO:0000259" key="4">
    <source>
        <dbReference type="PROSITE" id="PS50222"/>
    </source>
</evidence>
<dbReference type="STRING" id="1392247.A0A3N4KV40"/>
<dbReference type="AlphaFoldDB" id="A0A3N4KV40"/>
<evidence type="ECO:0000256" key="3">
    <source>
        <dbReference type="SAM" id="MobiDB-lite"/>
    </source>
</evidence>
<organism evidence="5 6">
    <name type="scientific">Morchella conica CCBAS932</name>
    <dbReference type="NCBI Taxonomy" id="1392247"/>
    <lineage>
        <taxon>Eukaryota</taxon>
        <taxon>Fungi</taxon>
        <taxon>Dikarya</taxon>
        <taxon>Ascomycota</taxon>
        <taxon>Pezizomycotina</taxon>
        <taxon>Pezizomycetes</taxon>
        <taxon>Pezizales</taxon>
        <taxon>Morchellaceae</taxon>
        <taxon>Morchella</taxon>
    </lineage>
</organism>
<evidence type="ECO:0000313" key="5">
    <source>
        <dbReference type="EMBL" id="RPB13122.1"/>
    </source>
</evidence>